<gene>
    <name evidence="1" type="ORF">PDIGIT_LOCUS2342</name>
</gene>
<dbReference type="PANTHER" id="PTHR42085:SF1">
    <property type="entry name" value="F-BOX DOMAIN-CONTAINING PROTEIN"/>
    <property type="match status" value="1"/>
</dbReference>
<evidence type="ECO:0000313" key="2">
    <source>
        <dbReference type="Proteomes" id="UP001152607"/>
    </source>
</evidence>
<proteinExistence type="predicted"/>
<dbReference type="InterPro" id="IPR038883">
    <property type="entry name" value="AN11006-like"/>
</dbReference>
<keyword evidence="2" id="KW-1185">Reference proteome</keyword>
<accession>A0A9W4U6I5</accession>
<protein>
    <submittedName>
        <fullName evidence="1">Uncharacterized protein</fullName>
    </submittedName>
</protein>
<dbReference type="PANTHER" id="PTHR42085">
    <property type="entry name" value="F-BOX DOMAIN-CONTAINING PROTEIN"/>
    <property type="match status" value="1"/>
</dbReference>
<name>A0A9W4U6I5_9PLEO</name>
<organism evidence="1 2">
    <name type="scientific">Periconia digitata</name>
    <dbReference type="NCBI Taxonomy" id="1303443"/>
    <lineage>
        <taxon>Eukaryota</taxon>
        <taxon>Fungi</taxon>
        <taxon>Dikarya</taxon>
        <taxon>Ascomycota</taxon>
        <taxon>Pezizomycotina</taxon>
        <taxon>Dothideomycetes</taxon>
        <taxon>Pleosporomycetidae</taxon>
        <taxon>Pleosporales</taxon>
        <taxon>Massarineae</taxon>
        <taxon>Periconiaceae</taxon>
        <taxon>Periconia</taxon>
    </lineage>
</organism>
<evidence type="ECO:0000313" key="1">
    <source>
        <dbReference type="EMBL" id="CAI6287124.1"/>
    </source>
</evidence>
<dbReference type="AlphaFoldDB" id="A0A9W4U6I5"/>
<reference evidence="1" key="1">
    <citation type="submission" date="2023-01" db="EMBL/GenBank/DDBJ databases">
        <authorList>
            <person name="Van Ghelder C."/>
            <person name="Rancurel C."/>
        </authorList>
    </citation>
    <scope>NUCLEOTIDE SEQUENCE</scope>
    <source>
        <strain evidence="1">CNCM I-4278</strain>
    </source>
</reference>
<sequence length="252" mass="29226">MSGSSEQPIVMDVQRAVRTEDECLDISKNNQLQSPLLRLPPELRNRIYKYALGGKKLRPAGFIHRIKYEQNGRVTPPNFVALLSVCRQIYAEARLYPFLLNTFEFINTEVEHIDEFAVFLTTQQQQSVKSVTMGIVEENRDGGGSWWYTDNKPVWWVVAHGIPDARKDLRDMFPCVEKLIIENHYLVPTREEDKKIDASIFQKIILREEVPFDTEFAICNCKDTLEEKHHASLEKMLNAKDKRPLHCCGDME</sequence>
<dbReference type="EMBL" id="CAOQHR010000001">
    <property type="protein sequence ID" value="CAI6287124.1"/>
    <property type="molecule type" value="Genomic_DNA"/>
</dbReference>
<dbReference type="OrthoDB" id="5413827at2759"/>
<comment type="caution">
    <text evidence="1">The sequence shown here is derived from an EMBL/GenBank/DDBJ whole genome shotgun (WGS) entry which is preliminary data.</text>
</comment>
<dbReference type="Proteomes" id="UP001152607">
    <property type="component" value="Unassembled WGS sequence"/>
</dbReference>